<dbReference type="SUPFAM" id="SSF53187">
    <property type="entry name" value="Zn-dependent exopeptidases"/>
    <property type="match status" value="1"/>
</dbReference>
<keyword evidence="3" id="KW-0121">Carboxypeptidase</keyword>
<reference evidence="3 4" key="1">
    <citation type="submission" date="2020-08" db="EMBL/GenBank/DDBJ databases">
        <title>Genomic Encyclopedia of Type Strains, Phase IV (KMG-IV): sequencing the most valuable type-strain genomes for metagenomic binning, comparative biology and taxonomic classification.</title>
        <authorList>
            <person name="Goeker M."/>
        </authorList>
    </citation>
    <scope>NUCLEOTIDE SEQUENCE [LARGE SCALE GENOMIC DNA]</scope>
    <source>
        <strain evidence="3 4">DSM 105074</strain>
    </source>
</reference>
<evidence type="ECO:0000313" key="4">
    <source>
        <dbReference type="Proteomes" id="UP000557307"/>
    </source>
</evidence>
<dbReference type="GO" id="GO:0008235">
    <property type="term" value="F:metalloexopeptidase activity"/>
    <property type="evidence" value="ECO:0007669"/>
    <property type="project" value="InterPro"/>
</dbReference>
<keyword evidence="3" id="KW-0645">Protease</keyword>
<gene>
    <name evidence="3" type="ORF">HNQ92_000191</name>
</gene>
<dbReference type="InterPro" id="IPR045175">
    <property type="entry name" value="M28_fam"/>
</dbReference>
<evidence type="ECO:0000313" key="3">
    <source>
        <dbReference type="EMBL" id="MBB5282070.1"/>
    </source>
</evidence>
<name>A0A840TPU2_9BACT</name>
<accession>A0A840TPU2</accession>
<keyword evidence="4" id="KW-1185">Reference proteome</keyword>
<feature type="domain" description="Peptidase M28" evidence="2">
    <location>
        <begin position="301"/>
        <end position="508"/>
    </location>
</feature>
<sequence>MNKKWVAILGIALSTTGYAQDVATTYAETITPADLKKHLLVIASDSLEGRDTGSPGQKKAADYVSKHFAQYGLKPIATGREGGTSYYQPYNLYKRSWGDVYVKVDGMAYKFNEDFYLSGLLHVPTEDRVPVVWAGYGIEADLYNDYTNLDVTGKAVVILEGEPRQEGKNYLVSGTAEKSKWSGPNSWQPKVALALSKGAKYVFMVSEKAGKEFEQEVRRRAAMAQRRDYLSMKPVEEILSGTAAFTVSADLAAKLLKTSAKNLEKWRKNIEKTGKPGTDKTPVGMVTLKAERLNETVETENVAGYLEGTDKKDEVIVISAHLDHIGISPDGQINNGADDDGSGTVSLLELAEAFSQAKAAGYGPRRSILFLNVTGEEKGLFGSAYYAENPLLPLQNTVANLNIDMIGRVDKQHETNPKYVYLIGSDKLSSELHAISEAANQKYVNYQLDYTFNDPKDPNRFYYRSDHYNFAKKGVPVIFYFTGVHEDYHRPGDEVEKIMFDKQAPIVKLVFYTAWELANRDARIKVDSNKP</sequence>
<dbReference type="Proteomes" id="UP000557307">
    <property type="component" value="Unassembled WGS sequence"/>
</dbReference>
<dbReference type="PANTHER" id="PTHR12147">
    <property type="entry name" value="METALLOPEPTIDASE M28 FAMILY MEMBER"/>
    <property type="match status" value="1"/>
</dbReference>
<proteinExistence type="predicted"/>
<dbReference type="AlphaFoldDB" id="A0A840TPU2"/>
<comment type="caution">
    <text evidence="3">The sequence shown here is derived from an EMBL/GenBank/DDBJ whole genome shotgun (WGS) entry which is preliminary data.</text>
</comment>
<evidence type="ECO:0000259" key="2">
    <source>
        <dbReference type="Pfam" id="PF04389"/>
    </source>
</evidence>
<dbReference type="EMBL" id="JACHGF010000001">
    <property type="protein sequence ID" value="MBB5282070.1"/>
    <property type="molecule type" value="Genomic_DNA"/>
</dbReference>
<dbReference type="PANTHER" id="PTHR12147:SF26">
    <property type="entry name" value="PEPTIDASE M28 DOMAIN-CONTAINING PROTEIN"/>
    <property type="match status" value="1"/>
</dbReference>
<feature type="signal peptide" evidence="1">
    <location>
        <begin position="1"/>
        <end position="19"/>
    </location>
</feature>
<dbReference type="GO" id="GO:0006508">
    <property type="term" value="P:proteolysis"/>
    <property type="evidence" value="ECO:0007669"/>
    <property type="project" value="InterPro"/>
</dbReference>
<feature type="chain" id="PRO_5032787330" evidence="1">
    <location>
        <begin position="20"/>
        <end position="531"/>
    </location>
</feature>
<dbReference type="InterPro" id="IPR007484">
    <property type="entry name" value="Peptidase_M28"/>
</dbReference>
<dbReference type="InterPro" id="IPR018247">
    <property type="entry name" value="EF_Hand_1_Ca_BS"/>
</dbReference>
<dbReference type="PROSITE" id="PS00018">
    <property type="entry name" value="EF_HAND_1"/>
    <property type="match status" value="1"/>
</dbReference>
<organism evidence="3 4">
    <name type="scientific">Rhabdobacter roseus</name>
    <dbReference type="NCBI Taxonomy" id="1655419"/>
    <lineage>
        <taxon>Bacteria</taxon>
        <taxon>Pseudomonadati</taxon>
        <taxon>Bacteroidota</taxon>
        <taxon>Cytophagia</taxon>
        <taxon>Cytophagales</taxon>
        <taxon>Cytophagaceae</taxon>
        <taxon>Rhabdobacter</taxon>
    </lineage>
</organism>
<dbReference type="GO" id="GO:0004180">
    <property type="term" value="F:carboxypeptidase activity"/>
    <property type="evidence" value="ECO:0007669"/>
    <property type="project" value="UniProtKB-KW"/>
</dbReference>
<dbReference type="Gene3D" id="3.40.630.10">
    <property type="entry name" value="Zn peptidases"/>
    <property type="match status" value="2"/>
</dbReference>
<keyword evidence="1" id="KW-0732">Signal</keyword>
<dbReference type="RefSeq" id="WP_184169559.1">
    <property type="nucleotide sequence ID" value="NZ_JACHGF010000001.1"/>
</dbReference>
<protein>
    <submittedName>
        <fullName evidence="3">Zn-dependent M28 family amino/carboxypeptidase</fullName>
    </submittedName>
</protein>
<evidence type="ECO:0000256" key="1">
    <source>
        <dbReference type="SAM" id="SignalP"/>
    </source>
</evidence>
<keyword evidence="3" id="KW-0378">Hydrolase</keyword>
<dbReference type="Pfam" id="PF04389">
    <property type="entry name" value="Peptidase_M28"/>
    <property type="match status" value="1"/>
</dbReference>